<dbReference type="SUPFAM" id="SSF82185">
    <property type="entry name" value="Histone H3 K4-specific methyltransferase SET7/9 N-terminal domain"/>
    <property type="match status" value="2"/>
</dbReference>
<protein>
    <submittedName>
        <fullName evidence="1">Toxin-antitoxin system YwqK family antitoxin</fullName>
    </submittedName>
</protein>
<keyword evidence="2" id="KW-1185">Reference proteome</keyword>
<dbReference type="RefSeq" id="WP_206584483.1">
    <property type="nucleotide sequence ID" value="NZ_JAFKCU010000001.1"/>
</dbReference>
<comment type="caution">
    <text evidence="1">The sequence shown here is derived from an EMBL/GenBank/DDBJ whole genome shotgun (WGS) entry which is preliminary data.</text>
</comment>
<dbReference type="Pfam" id="PF07661">
    <property type="entry name" value="MORN_2"/>
    <property type="match status" value="3"/>
</dbReference>
<gene>
    <name evidence="1" type="ORF">J0A69_00055</name>
</gene>
<dbReference type="Proteomes" id="UP000664480">
    <property type="component" value="Unassembled WGS sequence"/>
</dbReference>
<accession>A0ABS3C9L0</accession>
<dbReference type="EMBL" id="JAFKCU010000001">
    <property type="protein sequence ID" value="MBN7813793.1"/>
    <property type="molecule type" value="Genomic_DNA"/>
</dbReference>
<sequence length="416" mass="47211">MLNIVFSIALSLFSITEENPSYFYFGSVNLIGVGNLEDGKKSGEWKVYSKKVPQETQESIFDPADPQLFEKEFNQEFPLFVINFSDDLPEGIFQENYPSGSIKILAIFENGELENDFKEFYENGEIKYTGQLAAGERIGEWIEYFESGQVKSKTSYSEGLVDGPAFFYTPEGTLITKIFYSGGEIDGLYEAYFPDGELKEQGAFKNGIPTGEWKSYDADRKIQFQGSFIEGLPSGTWLEQMKIIPDYFRKGNYQKGLKEGEWIVSDATGRQIQTENYKAGKLISVTAQQQGNWLKDPNLVKKGNGQMTFFDEQGFVIAKGKVSKGEITGRWSYYYPNSDRLSSSGRIEGSEKIGTWNFYSFDGELIDQMEFKPAPKSEAGFRNANSSRTKIFGDANHDSLESAYQKFNPFIQKYYN</sequence>
<dbReference type="PANTHER" id="PTHR33706:SF1">
    <property type="entry name" value="TPR REPEAT PROTEIN"/>
    <property type="match status" value="1"/>
</dbReference>
<dbReference type="InterPro" id="IPR011652">
    <property type="entry name" value="MORN_2"/>
</dbReference>
<dbReference type="PANTHER" id="PTHR33706">
    <property type="entry name" value="MORN VARIANT REPEAT PROTEIN"/>
    <property type="match status" value="1"/>
</dbReference>
<name>A0ABS3C9L0_9BACT</name>
<proteinExistence type="predicted"/>
<reference evidence="1 2" key="1">
    <citation type="submission" date="2021-03" db="EMBL/GenBank/DDBJ databases">
        <title>novel species isolated from a fishpond in China.</title>
        <authorList>
            <person name="Lu H."/>
            <person name="Cai Z."/>
        </authorList>
    </citation>
    <scope>NUCLEOTIDE SEQUENCE [LARGE SCALE GENOMIC DNA]</scope>
    <source>
        <strain evidence="1 2">YJ13C</strain>
    </source>
</reference>
<evidence type="ECO:0000313" key="2">
    <source>
        <dbReference type="Proteomes" id="UP000664480"/>
    </source>
</evidence>
<dbReference type="Gene3D" id="2.20.110.10">
    <property type="entry name" value="Histone H3 K4-specific methyltransferase SET7/9 N-terminal domain"/>
    <property type="match status" value="4"/>
</dbReference>
<evidence type="ECO:0000313" key="1">
    <source>
        <dbReference type="EMBL" id="MBN7813793.1"/>
    </source>
</evidence>
<organism evidence="1 2">
    <name type="scientific">Algoriphagus pacificus</name>
    <dbReference type="NCBI Taxonomy" id="2811234"/>
    <lineage>
        <taxon>Bacteria</taxon>
        <taxon>Pseudomonadati</taxon>
        <taxon>Bacteroidota</taxon>
        <taxon>Cytophagia</taxon>
        <taxon>Cytophagales</taxon>
        <taxon>Cyclobacteriaceae</taxon>
        <taxon>Algoriphagus</taxon>
    </lineage>
</organism>